<sequence>MDIDGETVKGEVKMKKKKMFVTKVKALWKFTARKRNLFDIEYFSRISPKEANLNSRNKFILRALSA</sequence>
<evidence type="ECO:0000313" key="1">
    <source>
        <dbReference type="EMBL" id="KAK3778130.1"/>
    </source>
</evidence>
<dbReference type="EMBL" id="JAWDGP010003009">
    <property type="protein sequence ID" value="KAK3778130.1"/>
    <property type="molecule type" value="Genomic_DNA"/>
</dbReference>
<keyword evidence="2" id="KW-1185">Reference proteome</keyword>
<dbReference type="AlphaFoldDB" id="A0AAE0ZYZ3"/>
<evidence type="ECO:0000313" key="2">
    <source>
        <dbReference type="Proteomes" id="UP001283361"/>
    </source>
</evidence>
<protein>
    <submittedName>
        <fullName evidence="1">Uncharacterized protein</fullName>
    </submittedName>
</protein>
<comment type="caution">
    <text evidence="1">The sequence shown here is derived from an EMBL/GenBank/DDBJ whole genome shotgun (WGS) entry which is preliminary data.</text>
</comment>
<organism evidence="1 2">
    <name type="scientific">Elysia crispata</name>
    <name type="common">lettuce slug</name>
    <dbReference type="NCBI Taxonomy" id="231223"/>
    <lineage>
        <taxon>Eukaryota</taxon>
        <taxon>Metazoa</taxon>
        <taxon>Spiralia</taxon>
        <taxon>Lophotrochozoa</taxon>
        <taxon>Mollusca</taxon>
        <taxon>Gastropoda</taxon>
        <taxon>Heterobranchia</taxon>
        <taxon>Euthyneura</taxon>
        <taxon>Panpulmonata</taxon>
        <taxon>Sacoglossa</taxon>
        <taxon>Placobranchoidea</taxon>
        <taxon>Plakobranchidae</taxon>
        <taxon>Elysia</taxon>
    </lineage>
</organism>
<accession>A0AAE0ZYZ3</accession>
<reference evidence="1" key="1">
    <citation type="journal article" date="2023" name="G3 (Bethesda)">
        <title>A reference genome for the long-term kleptoplast-retaining sea slug Elysia crispata morphotype clarki.</title>
        <authorList>
            <person name="Eastman K.E."/>
            <person name="Pendleton A.L."/>
            <person name="Shaikh M.A."/>
            <person name="Suttiyut T."/>
            <person name="Ogas R."/>
            <person name="Tomko P."/>
            <person name="Gavelis G."/>
            <person name="Widhalm J.R."/>
            <person name="Wisecaver J.H."/>
        </authorList>
    </citation>
    <scope>NUCLEOTIDE SEQUENCE</scope>
    <source>
        <strain evidence="1">ECLA1</strain>
    </source>
</reference>
<name>A0AAE0ZYZ3_9GAST</name>
<gene>
    <name evidence="1" type="ORF">RRG08_052277</name>
</gene>
<proteinExistence type="predicted"/>
<dbReference type="Proteomes" id="UP001283361">
    <property type="component" value="Unassembled WGS sequence"/>
</dbReference>